<feature type="domain" description="Flagellar assembly protein FliH/Type III secretion system HrpE" evidence="11">
    <location>
        <begin position="78"/>
        <end position="202"/>
    </location>
</feature>
<evidence type="ECO:0000256" key="8">
    <source>
        <dbReference type="ARBA" id="ARBA00022927"/>
    </source>
</evidence>
<dbReference type="GO" id="GO:0015031">
    <property type="term" value="P:protein transport"/>
    <property type="evidence" value="ECO:0007669"/>
    <property type="project" value="UniProtKB-KW"/>
</dbReference>
<comment type="similarity">
    <text evidence="3">Belongs to the FliH family.</text>
</comment>
<dbReference type="PANTHER" id="PTHR34982">
    <property type="entry name" value="YOP PROTEINS TRANSLOCATION PROTEIN L"/>
    <property type="match status" value="1"/>
</dbReference>
<keyword evidence="13" id="KW-1185">Reference proteome</keyword>
<dbReference type="InterPro" id="IPR018035">
    <property type="entry name" value="Flagellar_FliH/T3SS_HrpE"/>
</dbReference>
<dbReference type="RefSeq" id="WP_172838764.1">
    <property type="nucleotide sequence ID" value="NZ_MPRJ01000020.1"/>
</dbReference>
<evidence type="ECO:0000256" key="5">
    <source>
        <dbReference type="ARBA" id="ARBA00022448"/>
    </source>
</evidence>
<dbReference type="GO" id="GO:0005829">
    <property type="term" value="C:cytosol"/>
    <property type="evidence" value="ECO:0007669"/>
    <property type="project" value="TreeGrafter"/>
</dbReference>
<keyword evidence="7" id="KW-1005">Bacterial flagellum biogenesis</keyword>
<feature type="compositionally biased region" description="Polar residues" evidence="10">
    <location>
        <begin position="1"/>
        <end position="13"/>
    </location>
</feature>
<dbReference type="AlphaFoldDB" id="A0A1T2KW80"/>
<keyword evidence="6" id="KW-0963">Cytoplasm</keyword>
<organism evidence="12 13">
    <name type="scientific">Solemya velesiana gill symbiont</name>
    <dbReference type="NCBI Taxonomy" id="1918948"/>
    <lineage>
        <taxon>Bacteria</taxon>
        <taxon>Pseudomonadati</taxon>
        <taxon>Pseudomonadota</taxon>
        <taxon>Gammaproteobacteria</taxon>
        <taxon>sulfur-oxidizing symbionts</taxon>
    </lineage>
</organism>
<dbReference type="EMBL" id="MPRJ01000020">
    <property type="protein sequence ID" value="OOZ37000.1"/>
    <property type="molecule type" value="Genomic_DNA"/>
</dbReference>
<dbReference type="Gene3D" id="3.30.2320.30">
    <property type="entry name" value="ATP synthase, E subunit, C-terminal"/>
    <property type="match status" value="1"/>
</dbReference>
<keyword evidence="9" id="KW-1006">Bacterial flagellum protein export</keyword>
<accession>A0A1T2KW80</accession>
<evidence type="ECO:0000256" key="1">
    <source>
        <dbReference type="ARBA" id="ARBA00003041"/>
    </source>
</evidence>
<evidence type="ECO:0000256" key="4">
    <source>
        <dbReference type="ARBA" id="ARBA00016507"/>
    </source>
</evidence>
<proteinExistence type="inferred from homology"/>
<name>A0A1T2KW80_9GAMM</name>
<dbReference type="Proteomes" id="UP000190896">
    <property type="component" value="Unassembled WGS sequence"/>
</dbReference>
<keyword evidence="5" id="KW-0813">Transport</keyword>
<reference evidence="12 13" key="1">
    <citation type="submission" date="2016-11" db="EMBL/GenBank/DDBJ databases">
        <title>Mixed transmission modes and dynamic genome evolution in an obligate animal-bacterial symbiosis.</title>
        <authorList>
            <person name="Russell S.L."/>
            <person name="Corbett-Detig R.B."/>
            <person name="Cavanaugh C.M."/>
        </authorList>
    </citation>
    <scope>NUCLEOTIDE SEQUENCE [LARGE SCALE GENOMIC DNA]</scope>
    <source>
        <strain evidence="12">Se-Cadez</strain>
    </source>
</reference>
<dbReference type="PRINTS" id="PR01003">
    <property type="entry name" value="FLGFLIH"/>
</dbReference>
<dbReference type="InterPro" id="IPR000563">
    <property type="entry name" value="Flag_FliH"/>
</dbReference>
<evidence type="ECO:0000256" key="3">
    <source>
        <dbReference type="ARBA" id="ARBA00006602"/>
    </source>
</evidence>
<dbReference type="PANTHER" id="PTHR34982:SF1">
    <property type="entry name" value="FLAGELLAR ASSEMBLY PROTEIN FLIH"/>
    <property type="match status" value="1"/>
</dbReference>
<comment type="subcellular location">
    <subcellularLocation>
        <location evidence="2">Cytoplasm</location>
    </subcellularLocation>
</comment>
<evidence type="ECO:0000313" key="12">
    <source>
        <dbReference type="EMBL" id="OOZ37000.1"/>
    </source>
</evidence>
<comment type="function">
    <text evidence="1">Needed for flagellar regrowth and assembly.</text>
</comment>
<evidence type="ECO:0000259" key="11">
    <source>
        <dbReference type="Pfam" id="PF02108"/>
    </source>
</evidence>
<gene>
    <name evidence="12" type="ORF">BOW51_04495</name>
</gene>
<dbReference type="GO" id="GO:0009288">
    <property type="term" value="C:bacterial-type flagellum"/>
    <property type="evidence" value="ECO:0007669"/>
    <property type="project" value="InterPro"/>
</dbReference>
<dbReference type="Pfam" id="PF02108">
    <property type="entry name" value="FliH"/>
    <property type="match status" value="1"/>
</dbReference>
<dbReference type="InterPro" id="IPR051472">
    <property type="entry name" value="T3SS_Stator/FliH"/>
</dbReference>
<dbReference type="SUPFAM" id="SSF160527">
    <property type="entry name" value="V-type ATPase subunit E-like"/>
    <property type="match status" value="1"/>
</dbReference>
<comment type="caution">
    <text evidence="12">The sequence shown here is derived from an EMBL/GenBank/DDBJ whole genome shotgun (WGS) entry which is preliminary data.</text>
</comment>
<dbReference type="GO" id="GO:0044781">
    <property type="term" value="P:bacterial-type flagellum organization"/>
    <property type="evidence" value="ECO:0007669"/>
    <property type="project" value="UniProtKB-KW"/>
</dbReference>
<evidence type="ECO:0000313" key="13">
    <source>
        <dbReference type="Proteomes" id="UP000190896"/>
    </source>
</evidence>
<evidence type="ECO:0000256" key="10">
    <source>
        <dbReference type="SAM" id="MobiDB-lite"/>
    </source>
</evidence>
<feature type="region of interest" description="Disordered" evidence="10">
    <location>
        <begin position="1"/>
        <end position="36"/>
    </location>
</feature>
<evidence type="ECO:0000256" key="7">
    <source>
        <dbReference type="ARBA" id="ARBA00022795"/>
    </source>
</evidence>
<sequence>MEKSSSKVISGQESPEARQWQPPDVGGKGALNAAKPGKLLTADQLEQLQKEAYDEGYEQGKKAGFECGHKEGLVRGSEQLKQFDELMQTLNTPLRQLDEQVEHELVELVVSMVKQLVRREVRADPGQIVGVVREAVAVLPVASRNVRLVVHPDDAAMVREVYEVGEKELGWKIVEDPQIARGGCRVMTETSQVDATLESRLAALVAPILGGERDLDDSSGTPGE</sequence>
<evidence type="ECO:0000256" key="6">
    <source>
        <dbReference type="ARBA" id="ARBA00022490"/>
    </source>
</evidence>
<keyword evidence="8" id="KW-0653">Protein transport</keyword>
<dbReference type="GO" id="GO:0071973">
    <property type="term" value="P:bacterial-type flagellum-dependent cell motility"/>
    <property type="evidence" value="ECO:0007669"/>
    <property type="project" value="InterPro"/>
</dbReference>
<dbReference type="GO" id="GO:0003774">
    <property type="term" value="F:cytoskeletal motor activity"/>
    <property type="evidence" value="ECO:0007669"/>
    <property type="project" value="InterPro"/>
</dbReference>
<evidence type="ECO:0000256" key="2">
    <source>
        <dbReference type="ARBA" id="ARBA00004496"/>
    </source>
</evidence>
<protein>
    <recommendedName>
        <fullName evidence="4">Flagellar assembly protein FliH</fullName>
    </recommendedName>
</protein>
<dbReference type="InterPro" id="IPR038495">
    <property type="entry name" value="ATPase_E_C"/>
</dbReference>
<evidence type="ECO:0000256" key="9">
    <source>
        <dbReference type="ARBA" id="ARBA00023225"/>
    </source>
</evidence>